<dbReference type="RefSeq" id="WP_056996401.1">
    <property type="nucleotide sequence ID" value="NZ_AYYR01000023.1"/>
</dbReference>
<dbReference type="PANTHER" id="PTHR37300">
    <property type="entry name" value="UPF0291 PROTEIN CBO2609/CLC_2481"/>
    <property type="match status" value="1"/>
</dbReference>
<dbReference type="EMBL" id="AYYR01000023">
    <property type="protein sequence ID" value="KRM76539.1"/>
    <property type="molecule type" value="Genomic_DNA"/>
</dbReference>
<sequence length="81" mass="9691">MADDEMKKLIPRINELAKKAKEDGLSEVEELERKKLRKRYLEKFRESFKSQIEMVRVFDKAGKEVTPKKVQKIQRKKGLRD</sequence>
<evidence type="ECO:0000256" key="1">
    <source>
        <dbReference type="ARBA" id="ARBA00022490"/>
    </source>
</evidence>
<keyword evidence="1 2" id="KW-0963">Cytoplasm</keyword>
<reference evidence="3 4" key="1">
    <citation type="journal article" date="2015" name="Genome Announc.">
        <title>Expanding the biotechnology potential of lactobacilli through comparative genomics of 213 strains and associated genera.</title>
        <authorList>
            <person name="Sun Z."/>
            <person name="Harris H.M."/>
            <person name="McCann A."/>
            <person name="Guo C."/>
            <person name="Argimon S."/>
            <person name="Zhang W."/>
            <person name="Yang X."/>
            <person name="Jeffery I.B."/>
            <person name="Cooney J.C."/>
            <person name="Kagawa T.F."/>
            <person name="Liu W."/>
            <person name="Song Y."/>
            <person name="Salvetti E."/>
            <person name="Wrobel A."/>
            <person name="Rasinkangas P."/>
            <person name="Parkhill J."/>
            <person name="Rea M.C."/>
            <person name="O'Sullivan O."/>
            <person name="Ritari J."/>
            <person name="Douillard F.P."/>
            <person name="Paul Ross R."/>
            <person name="Yang R."/>
            <person name="Briner A.E."/>
            <person name="Felis G.E."/>
            <person name="de Vos W.M."/>
            <person name="Barrangou R."/>
            <person name="Klaenhammer T.R."/>
            <person name="Caufield P.W."/>
            <person name="Cui Y."/>
            <person name="Zhang H."/>
            <person name="O'Toole P.W."/>
        </authorList>
    </citation>
    <scope>NUCLEOTIDE SEQUENCE [LARGE SCALE GENOMIC DNA]</scope>
    <source>
        <strain evidence="3 4">DSM 20515</strain>
    </source>
</reference>
<dbReference type="Proteomes" id="UP000051845">
    <property type="component" value="Unassembled WGS sequence"/>
</dbReference>
<comment type="similarity">
    <text evidence="2">Belongs to the UPF0291 family.</text>
</comment>
<dbReference type="AlphaFoldDB" id="A0A0R2BKG3"/>
<proteinExistence type="inferred from homology"/>
<gene>
    <name evidence="3" type="ORF">FC82_GL001225</name>
</gene>
<dbReference type="GO" id="GO:0005737">
    <property type="term" value="C:cytoplasm"/>
    <property type="evidence" value="ECO:0007669"/>
    <property type="project" value="UniProtKB-SubCell"/>
</dbReference>
<comment type="caution">
    <text evidence="3">The sequence shown here is derived from an EMBL/GenBank/DDBJ whole genome shotgun (WGS) entry which is preliminary data.</text>
</comment>
<dbReference type="InterPro" id="IPR009242">
    <property type="entry name" value="DUF896"/>
</dbReference>
<dbReference type="SUPFAM" id="SSF158221">
    <property type="entry name" value="YnzC-like"/>
    <property type="match status" value="1"/>
</dbReference>
<dbReference type="HAMAP" id="MF_01103">
    <property type="entry name" value="UPF0291"/>
    <property type="match status" value="1"/>
</dbReference>
<accession>A0A0R2BKG3</accession>
<organism evidence="3 4">
    <name type="scientific">Secundilactobacillus collinoides DSM 20515 = JCM 1123</name>
    <dbReference type="NCBI Taxonomy" id="1423733"/>
    <lineage>
        <taxon>Bacteria</taxon>
        <taxon>Bacillati</taxon>
        <taxon>Bacillota</taxon>
        <taxon>Bacilli</taxon>
        <taxon>Lactobacillales</taxon>
        <taxon>Lactobacillaceae</taxon>
        <taxon>Secundilactobacillus</taxon>
    </lineage>
</organism>
<dbReference type="Pfam" id="PF05979">
    <property type="entry name" value="DUF896"/>
    <property type="match status" value="1"/>
</dbReference>
<dbReference type="PANTHER" id="PTHR37300:SF1">
    <property type="entry name" value="UPF0291 PROTEIN YNZC"/>
    <property type="match status" value="1"/>
</dbReference>
<evidence type="ECO:0000313" key="4">
    <source>
        <dbReference type="Proteomes" id="UP000051845"/>
    </source>
</evidence>
<name>A0A0R2BKG3_SECCO</name>
<comment type="subcellular location">
    <subcellularLocation>
        <location evidence="2">Cytoplasm</location>
    </subcellularLocation>
</comment>
<dbReference type="PATRIC" id="fig|1423733.4.peg.1293"/>
<dbReference type="Gene3D" id="1.10.287.540">
    <property type="entry name" value="Helix hairpin bin"/>
    <property type="match status" value="1"/>
</dbReference>
<evidence type="ECO:0000313" key="3">
    <source>
        <dbReference type="EMBL" id="KRM76539.1"/>
    </source>
</evidence>
<protein>
    <recommendedName>
        <fullName evidence="2">UPF0291 protein FC82_GL001225</fullName>
    </recommendedName>
</protein>
<dbReference type="STRING" id="33960.TY91_03915"/>
<evidence type="ECO:0000256" key="2">
    <source>
        <dbReference type="HAMAP-Rule" id="MF_01103"/>
    </source>
</evidence>